<dbReference type="EMBL" id="MLJW01000176">
    <property type="protein sequence ID" value="OIQ94944.1"/>
    <property type="molecule type" value="Genomic_DNA"/>
</dbReference>
<dbReference type="Pfam" id="PF03466">
    <property type="entry name" value="LysR_substrate"/>
    <property type="match status" value="1"/>
</dbReference>
<dbReference type="InterPro" id="IPR036390">
    <property type="entry name" value="WH_DNA-bd_sf"/>
</dbReference>
<dbReference type="InterPro" id="IPR036388">
    <property type="entry name" value="WH-like_DNA-bd_sf"/>
</dbReference>
<dbReference type="PROSITE" id="PS50931">
    <property type="entry name" value="HTH_LYSR"/>
    <property type="match status" value="1"/>
</dbReference>
<dbReference type="InterPro" id="IPR005119">
    <property type="entry name" value="LysR_subst-bd"/>
</dbReference>
<evidence type="ECO:0000313" key="6">
    <source>
        <dbReference type="EMBL" id="OIQ94944.1"/>
    </source>
</evidence>
<dbReference type="NCBIfam" id="NF008095">
    <property type="entry name" value="PRK10837.1"/>
    <property type="match status" value="1"/>
</dbReference>
<comment type="caution">
    <text evidence="6">The sequence shown here is derived from an EMBL/GenBank/DDBJ whole genome shotgun (WGS) entry which is preliminary data.</text>
</comment>
<evidence type="ECO:0000256" key="1">
    <source>
        <dbReference type="ARBA" id="ARBA00009437"/>
    </source>
</evidence>
<feature type="domain" description="HTH lysR-type" evidence="5">
    <location>
        <begin position="3"/>
        <end position="60"/>
    </location>
</feature>
<comment type="similarity">
    <text evidence="1">Belongs to the LysR transcriptional regulatory family.</text>
</comment>
<accession>A0A1J5RFQ7</accession>
<proteinExistence type="inferred from homology"/>
<evidence type="ECO:0000256" key="4">
    <source>
        <dbReference type="ARBA" id="ARBA00023163"/>
    </source>
</evidence>
<name>A0A1J5RFQ7_9ZZZZ</name>
<dbReference type="SUPFAM" id="SSF53850">
    <property type="entry name" value="Periplasmic binding protein-like II"/>
    <property type="match status" value="1"/>
</dbReference>
<dbReference type="GO" id="GO:0003700">
    <property type="term" value="F:DNA-binding transcription factor activity"/>
    <property type="evidence" value="ECO:0007669"/>
    <property type="project" value="InterPro"/>
</dbReference>
<dbReference type="PRINTS" id="PR00039">
    <property type="entry name" value="HTHLYSR"/>
</dbReference>
<dbReference type="CDD" id="cd08420">
    <property type="entry name" value="PBP2_CysL_like"/>
    <property type="match status" value="1"/>
</dbReference>
<dbReference type="Gene3D" id="1.10.10.10">
    <property type="entry name" value="Winged helix-like DNA-binding domain superfamily/Winged helix DNA-binding domain"/>
    <property type="match status" value="1"/>
</dbReference>
<dbReference type="GO" id="GO:0000976">
    <property type="term" value="F:transcription cis-regulatory region binding"/>
    <property type="evidence" value="ECO:0007669"/>
    <property type="project" value="TreeGrafter"/>
</dbReference>
<dbReference type="PANTHER" id="PTHR30126:SF94">
    <property type="entry name" value="LYSR FAMILY TRANSCRIPTIONAL REGULATOR"/>
    <property type="match status" value="1"/>
</dbReference>
<evidence type="ECO:0000256" key="3">
    <source>
        <dbReference type="ARBA" id="ARBA00023125"/>
    </source>
</evidence>
<reference evidence="6" key="1">
    <citation type="submission" date="2016-10" db="EMBL/GenBank/DDBJ databases">
        <title>Sequence of Gallionella enrichment culture.</title>
        <authorList>
            <person name="Poehlein A."/>
            <person name="Muehling M."/>
            <person name="Daniel R."/>
        </authorList>
    </citation>
    <scope>NUCLEOTIDE SEQUENCE</scope>
</reference>
<dbReference type="PANTHER" id="PTHR30126">
    <property type="entry name" value="HTH-TYPE TRANSCRIPTIONAL REGULATOR"/>
    <property type="match status" value="1"/>
</dbReference>
<dbReference type="AlphaFoldDB" id="A0A1J5RFQ7"/>
<gene>
    <name evidence="6" type="primary">cmpR_23</name>
    <name evidence="6" type="ORF">GALL_230470</name>
</gene>
<dbReference type="Gene3D" id="3.40.190.290">
    <property type="match status" value="1"/>
</dbReference>
<dbReference type="Pfam" id="PF00126">
    <property type="entry name" value="HTH_1"/>
    <property type="match status" value="1"/>
</dbReference>
<dbReference type="InterPro" id="IPR000847">
    <property type="entry name" value="LysR_HTH_N"/>
</dbReference>
<keyword evidence="4" id="KW-0804">Transcription</keyword>
<keyword evidence="2" id="KW-0805">Transcription regulation</keyword>
<keyword evidence="3" id="KW-0238">DNA-binding</keyword>
<organism evidence="6">
    <name type="scientific">mine drainage metagenome</name>
    <dbReference type="NCBI Taxonomy" id="410659"/>
    <lineage>
        <taxon>unclassified sequences</taxon>
        <taxon>metagenomes</taxon>
        <taxon>ecological metagenomes</taxon>
    </lineage>
</organism>
<evidence type="ECO:0000259" key="5">
    <source>
        <dbReference type="PROSITE" id="PS50931"/>
    </source>
</evidence>
<evidence type="ECO:0000256" key="2">
    <source>
        <dbReference type="ARBA" id="ARBA00023015"/>
    </source>
</evidence>
<dbReference type="SUPFAM" id="SSF46785">
    <property type="entry name" value="Winged helix' DNA-binding domain"/>
    <property type="match status" value="1"/>
</dbReference>
<sequence>MRLTLRQLDVMVAIAQSGSTTEAGRNLALSQSAVSAALAELESQLGTRVFDRVGKRVVLNDCGRLLLPRALALLDQVREIETLFADGAAALRVSASTTIGNYLMPAVLGAYQRQWPLAQIQLEVRNTQDVIQNVANYEADIGFIEGACHHDELEIHPWLIDLLVVVAAPDHALAQRPPSRGELAAARWILREPGSGTRETVEALLLPHLQRFGSTMHLGNSEAIKHAVAEQLGVSCLPLRVVQDFLDSGRLVRVDAALPALNRTLYRIHAKRKVFSPPLQRFVDHCGSWPQAAA</sequence>
<protein>
    <submittedName>
        <fullName evidence="6">HTH-type transcriptional activator CmpR</fullName>
    </submittedName>
</protein>